<dbReference type="GeneID" id="78287357"/>
<name>A0A1I0C3W5_9FIRM</name>
<dbReference type="Proteomes" id="UP000198558">
    <property type="component" value="Unassembled WGS sequence"/>
</dbReference>
<keyword evidence="1" id="KW-0812">Transmembrane</keyword>
<evidence type="ECO:0000313" key="2">
    <source>
        <dbReference type="EMBL" id="SET13742.1"/>
    </source>
</evidence>
<keyword evidence="1" id="KW-1133">Transmembrane helix</keyword>
<accession>A0A1I0C3W5</accession>
<dbReference type="AlphaFoldDB" id="A0A1I0C3W5"/>
<feature type="transmembrane region" description="Helical" evidence="1">
    <location>
        <begin position="227"/>
        <end position="244"/>
    </location>
</feature>
<keyword evidence="3" id="KW-1185">Reference proteome</keyword>
<sequence>MKEIFSCYKSEGTKLIEILNQKKNEGYVVRDLEFDGGLLSATFESCDKDFVYSIDYSNLYNNSISNENEYFDIARLNGWKLQFITEGMGIWINEDVENAVPFLLEEEYLRMEKEDYQKRMRSIKRTAIFNTLLLILGLFHFISQGGLDVFYGMPFLVIYYYLIYGIIHSKDKCPELVIVFVSECYVSSMYLVSKIEFIYAMIIEIMCIFACFLILKNNSLILKKVLFRLFLIFWIILFVLQLVFGG</sequence>
<feature type="transmembrane region" description="Helical" evidence="1">
    <location>
        <begin position="197"/>
        <end position="215"/>
    </location>
</feature>
<reference evidence="3" key="1">
    <citation type="submission" date="2016-10" db="EMBL/GenBank/DDBJ databases">
        <authorList>
            <person name="Varghese N."/>
            <person name="Submissions S."/>
        </authorList>
    </citation>
    <scope>NUCLEOTIDE SEQUENCE [LARGE SCALE GENOMIC DNA]</scope>
    <source>
        <strain evidence="3">DSM 1551</strain>
    </source>
</reference>
<gene>
    <name evidence="2" type="ORF">SAMN04489758_10250</name>
</gene>
<evidence type="ECO:0000313" key="3">
    <source>
        <dbReference type="Proteomes" id="UP000198558"/>
    </source>
</evidence>
<evidence type="ECO:0000256" key="1">
    <source>
        <dbReference type="SAM" id="Phobius"/>
    </source>
</evidence>
<feature type="transmembrane region" description="Helical" evidence="1">
    <location>
        <begin position="127"/>
        <end position="143"/>
    </location>
</feature>
<feature type="transmembrane region" description="Helical" evidence="1">
    <location>
        <begin position="174"/>
        <end position="191"/>
    </location>
</feature>
<evidence type="ECO:0008006" key="4">
    <source>
        <dbReference type="Google" id="ProtNLM"/>
    </source>
</evidence>
<dbReference type="EMBL" id="FOIN01000002">
    <property type="protein sequence ID" value="SET13742.1"/>
    <property type="molecule type" value="Genomic_DNA"/>
</dbReference>
<keyword evidence="1" id="KW-0472">Membrane</keyword>
<protein>
    <recommendedName>
        <fullName evidence="4">DUF2812 domain-containing protein</fullName>
    </recommendedName>
</protein>
<organism evidence="2 3">
    <name type="scientific">Thomasclavelia cocleata</name>
    <dbReference type="NCBI Taxonomy" id="69824"/>
    <lineage>
        <taxon>Bacteria</taxon>
        <taxon>Bacillati</taxon>
        <taxon>Bacillota</taxon>
        <taxon>Erysipelotrichia</taxon>
        <taxon>Erysipelotrichales</taxon>
        <taxon>Coprobacillaceae</taxon>
        <taxon>Thomasclavelia</taxon>
    </lineage>
</organism>
<proteinExistence type="predicted"/>
<dbReference type="RefSeq" id="WP_092351819.1">
    <property type="nucleotide sequence ID" value="NZ_FOIN01000002.1"/>
</dbReference>
<feature type="transmembrane region" description="Helical" evidence="1">
    <location>
        <begin position="149"/>
        <end position="167"/>
    </location>
</feature>